<name>A0ABU7Z7B4_9MICO</name>
<keyword evidence="1" id="KW-0472">Membrane</keyword>
<proteinExistence type="predicted"/>
<dbReference type="Proteomes" id="UP001310387">
    <property type="component" value="Unassembled WGS sequence"/>
</dbReference>
<evidence type="ECO:0000256" key="1">
    <source>
        <dbReference type="SAM" id="Phobius"/>
    </source>
</evidence>
<feature type="transmembrane region" description="Helical" evidence="1">
    <location>
        <begin position="158"/>
        <end position="179"/>
    </location>
</feature>
<evidence type="ECO:0008006" key="5">
    <source>
        <dbReference type="Google" id="ProtNLM"/>
    </source>
</evidence>
<gene>
    <name evidence="3" type="ORF">V5O49_09265</name>
</gene>
<protein>
    <recommendedName>
        <fullName evidence="5">Carboxypeptidase regulatory-like domain-containing protein</fullName>
    </recommendedName>
</protein>
<feature type="transmembrane region" description="Helical" evidence="1">
    <location>
        <begin position="208"/>
        <end position="226"/>
    </location>
</feature>
<dbReference type="EMBL" id="JBAGLP010000117">
    <property type="protein sequence ID" value="MEG3615307.1"/>
    <property type="molecule type" value="Genomic_DNA"/>
</dbReference>
<comment type="caution">
    <text evidence="3">The sequence shown here is derived from an EMBL/GenBank/DDBJ whole genome shotgun (WGS) entry which is preliminary data.</text>
</comment>
<reference evidence="3" key="2">
    <citation type="submission" date="2024-02" db="EMBL/GenBank/DDBJ databases">
        <authorList>
            <person name="Prathaban M."/>
            <person name="Mythili R."/>
            <person name="Sharmila Devi N."/>
            <person name="Sobanaa M."/>
            <person name="Prathiviraj R."/>
            <person name="Selvin J."/>
        </authorList>
    </citation>
    <scope>NUCLEOTIDE SEQUENCE</scope>
    <source>
        <strain evidence="3">MP1014</strain>
    </source>
</reference>
<accession>A0ABU7Z7B4</accession>
<feature type="signal peptide" evidence="2">
    <location>
        <begin position="1"/>
        <end position="28"/>
    </location>
</feature>
<evidence type="ECO:0000313" key="4">
    <source>
        <dbReference type="Proteomes" id="UP001310387"/>
    </source>
</evidence>
<reference evidence="3" key="1">
    <citation type="journal article" date="2024" name="Antonie Van Leeuwenhoek">
        <title>Isoptericola haloaureus sp. nov., a dimorphic actinobacterium isolated from mangrove sediments of southeast India, implicating biosaline agricultural significance through nitrogen fixation and salt tolerance genes.</title>
        <authorList>
            <person name="Prathaban M."/>
            <person name="Prathiviraj R."/>
            <person name="Ravichandran M."/>
            <person name="Natarajan S.D."/>
            <person name="Sobanaa M."/>
            <person name="Hari Krishna Kumar S."/>
            <person name="Chandrasekar V."/>
            <person name="Selvin J."/>
        </authorList>
    </citation>
    <scope>NUCLEOTIDE SEQUENCE</scope>
    <source>
        <strain evidence="3">MP1014</strain>
    </source>
</reference>
<keyword evidence="4" id="KW-1185">Reference proteome</keyword>
<evidence type="ECO:0000256" key="2">
    <source>
        <dbReference type="SAM" id="SignalP"/>
    </source>
</evidence>
<organism evidence="3 4">
    <name type="scientific">Isoptericola haloaureus</name>
    <dbReference type="NCBI Taxonomy" id="1542902"/>
    <lineage>
        <taxon>Bacteria</taxon>
        <taxon>Bacillati</taxon>
        <taxon>Actinomycetota</taxon>
        <taxon>Actinomycetes</taxon>
        <taxon>Micrococcales</taxon>
        <taxon>Promicromonosporaceae</taxon>
        <taxon>Isoptericola</taxon>
    </lineage>
</organism>
<keyword evidence="1" id="KW-0812">Transmembrane</keyword>
<sequence length="255" mass="26120">MRLLGRVVRLAFAIVAAAFLAAAASAPAAGADVSPGPGQPRVDGFVTVNGDVAQPGLRVAVVALDGDQETRCGDFVTGEGATFELILPAECGPGATAVFRVDTGTQSDTVVEITEDQRFTTTVDFQLSATELVSLGIQPSTTPEVAVISSSPLQGTDLRVVVLSTVIPATLLLVVMVLMKASFWRRGTSSGGGSTPEDKGDGTYRSQIEGMVLVMVVLAVILLGVTDKIGSDGLVSVLAAIVGYTVGRQVGARST</sequence>
<feature type="chain" id="PRO_5047102877" description="Carboxypeptidase regulatory-like domain-containing protein" evidence="2">
    <location>
        <begin position="29"/>
        <end position="255"/>
    </location>
</feature>
<keyword evidence="2" id="KW-0732">Signal</keyword>
<evidence type="ECO:0000313" key="3">
    <source>
        <dbReference type="EMBL" id="MEG3615307.1"/>
    </source>
</evidence>
<dbReference type="RefSeq" id="WP_332901973.1">
    <property type="nucleotide sequence ID" value="NZ_JBAGLP010000117.1"/>
</dbReference>
<keyword evidence="1" id="KW-1133">Transmembrane helix</keyword>